<dbReference type="Pfam" id="PF01522">
    <property type="entry name" value="Polysacc_deac_1"/>
    <property type="match status" value="1"/>
</dbReference>
<dbReference type="AlphaFoldDB" id="A0A927D1J1"/>
<name>A0A927D1J1_9BACI</name>
<protein>
    <submittedName>
        <fullName evidence="2">Polysaccharide deacetylase</fullName>
    </submittedName>
</protein>
<organism evidence="2 3">
    <name type="scientific">Peribacillus faecalis</name>
    <dbReference type="NCBI Taxonomy" id="2772559"/>
    <lineage>
        <taxon>Bacteria</taxon>
        <taxon>Bacillati</taxon>
        <taxon>Bacillota</taxon>
        <taxon>Bacilli</taxon>
        <taxon>Bacillales</taxon>
        <taxon>Bacillaceae</taxon>
        <taxon>Peribacillus</taxon>
    </lineage>
</organism>
<feature type="domain" description="NodB homology" evidence="1">
    <location>
        <begin position="46"/>
        <end position="241"/>
    </location>
</feature>
<dbReference type="InterPro" id="IPR011330">
    <property type="entry name" value="Glyco_hydro/deAcase_b/a-brl"/>
</dbReference>
<sequence>MKTRKLLKLSILGYVLLSILLIYNRVDAAPSVEEELKPIIEQEGKKVAYLTFDDGPSRNTIRILDILDEYDVKATFFVMANETAEGETGYKEMIDRGHKIALHTYSHNYADIYTSKEDFFQNINRLEAFLEERYNIRTKLIRFPGGSKNVSSRQYGGPNIMSDIKVECAKRGYRFFDWNIDSKDGISPYVSVGEITSNVLRGAENKDTAIILLHDINAMTNTVTALPAIIKGLKEQGFIFKVIGDETEDMKF</sequence>
<evidence type="ECO:0000313" key="3">
    <source>
        <dbReference type="Proteomes" id="UP000602076"/>
    </source>
</evidence>
<reference evidence="2" key="1">
    <citation type="submission" date="2020-09" db="EMBL/GenBank/DDBJ databases">
        <title>Bacillus faecalis sp. nov., a moderately halophilic bacterium isolated from cow faeces.</title>
        <authorList>
            <person name="Jiang L."/>
            <person name="Lee J."/>
        </authorList>
    </citation>
    <scope>NUCLEOTIDE SEQUENCE</scope>
    <source>
        <strain evidence="2">AGMB 02131</strain>
    </source>
</reference>
<dbReference type="EMBL" id="JACXSI010000045">
    <property type="protein sequence ID" value="MBD3109785.1"/>
    <property type="molecule type" value="Genomic_DNA"/>
</dbReference>
<dbReference type="PROSITE" id="PS51677">
    <property type="entry name" value="NODB"/>
    <property type="match status" value="1"/>
</dbReference>
<evidence type="ECO:0000313" key="2">
    <source>
        <dbReference type="EMBL" id="MBD3109785.1"/>
    </source>
</evidence>
<dbReference type="GO" id="GO:0016810">
    <property type="term" value="F:hydrolase activity, acting on carbon-nitrogen (but not peptide) bonds"/>
    <property type="evidence" value="ECO:0007669"/>
    <property type="project" value="InterPro"/>
</dbReference>
<keyword evidence="3" id="KW-1185">Reference proteome</keyword>
<dbReference type="InterPro" id="IPR050248">
    <property type="entry name" value="Polysacc_deacetylase_ArnD"/>
</dbReference>
<dbReference type="InterPro" id="IPR002509">
    <property type="entry name" value="NODB_dom"/>
</dbReference>
<dbReference type="SUPFAM" id="SSF88713">
    <property type="entry name" value="Glycoside hydrolase/deacetylase"/>
    <property type="match status" value="1"/>
</dbReference>
<dbReference type="GO" id="GO:0005975">
    <property type="term" value="P:carbohydrate metabolic process"/>
    <property type="evidence" value="ECO:0007669"/>
    <property type="project" value="InterPro"/>
</dbReference>
<dbReference type="PANTHER" id="PTHR10587:SF125">
    <property type="entry name" value="POLYSACCHARIDE DEACETYLASE YHEN-RELATED"/>
    <property type="match status" value="1"/>
</dbReference>
<comment type="caution">
    <text evidence="2">The sequence shown here is derived from an EMBL/GenBank/DDBJ whole genome shotgun (WGS) entry which is preliminary data.</text>
</comment>
<accession>A0A927D1J1</accession>
<dbReference type="Gene3D" id="3.20.20.370">
    <property type="entry name" value="Glycoside hydrolase/deacetylase"/>
    <property type="match status" value="1"/>
</dbReference>
<proteinExistence type="predicted"/>
<dbReference type="CDD" id="cd10944">
    <property type="entry name" value="CE4_SmPgdA_like"/>
    <property type="match status" value="1"/>
</dbReference>
<evidence type="ECO:0000259" key="1">
    <source>
        <dbReference type="PROSITE" id="PS51677"/>
    </source>
</evidence>
<dbReference type="Proteomes" id="UP000602076">
    <property type="component" value="Unassembled WGS sequence"/>
</dbReference>
<dbReference type="RefSeq" id="WP_190999320.1">
    <property type="nucleotide sequence ID" value="NZ_JACXSI010000045.1"/>
</dbReference>
<gene>
    <name evidence="2" type="ORF">IEO70_15705</name>
</gene>
<dbReference type="PANTHER" id="PTHR10587">
    <property type="entry name" value="GLYCOSYL TRANSFERASE-RELATED"/>
    <property type="match status" value="1"/>
</dbReference>